<name>A0A0Q2XAU3_MYCGO</name>
<dbReference type="RefSeq" id="WP_055578807.1">
    <property type="nucleotide sequence ID" value="NZ_LKTM01000223.1"/>
</dbReference>
<evidence type="ECO:0000313" key="7">
    <source>
        <dbReference type="Proteomes" id="UP000051677"/>
    </source>
</evidence>
<dbReference type="PIRSF" id="PIRSF006278">
    <property type="entry name" value="ACCD_DCysDesulf"/>
    <property type="match status" value="1"/>
</dbReference>
<accession>A0A0Q2XAU3</accession>
<protein>
    <submittedName>
        <fullName evidence="6">1-aminocyclopropane-1-carboxylate deaminase</fullName>
    </submittedName>
</protein>
<dbReference type="InterPro" id="IPR027278">
    <property type="entry name" value="ACCD_DCysDesulf"/>
</dbReference>
<evidence type="ECO:0000259" key="5">
    <source>
        <dbReference type="Pfam" id="PF00291"/>
    </source>
</evidence>
<comment type="cofactor">
    <cofactor evidence="1">
        <name>pyridoxal 5'-phosphate</name>
        <dbReference type="ChEBI" id="CHEBI:597326"/>
    </cofactor>
</comment>
<comment type="similarity">
    <text evidence="2">Belongs to the ACC deaminase/D-cysteine desulfhydrase family.</text>
</comment>
<organism evidence="6 7">
    <name type="scientific">Mycobacterium gordonae</name>
    <dbReference type="NCBI Taxonomy" id="1778"/>
    <lineage>
        <taxon>Bacteria</taxon>
        <taxon>Bacillati</taxon>
        <taxon>Actinomycetota</taxon>
        <taxon>Actinomycetes</taxon>
        <taxon>Mycobacteriales</taxon>
        <taxon>Mycobacteriaceae</taxon>
        <taxon>Mycobacterium</taxon>
    </lineage>
</organism>
<dbReference type="InterPro" id="IPR001926">
    <property type="entry name" value="TrpB-like_PALP"/>
</dbReference>
<dbReference type="GO" id="GO:1901605">
    <property type="term" value="P:alpha-amino acid metabolic process"/>
    <property type="evidence" value="ECO:0007669"/>
    <property type="project" value="UniProtKB-ARBA"/>
</dbReference>
<evidence type="ECO:0000313" key="6">
    <source>
        <dbReference type="EMBL" id="KQH78348.1"/>
    </source>
</evidence>
<dbReference type="Proteomes" id="UP000051677">
    <property type="component" value="Unassembled WGS sequence"/>
</dbReference>
<dbReference type="Pfam" id="PF00291">
    <property type="entry name" value="PALP"/>
    <property type="match status" value="1"/>
</dbReference>
<feature type="modified residue" description="N6-(pyridoxal phosphate)lysine" evidence="4">
    <location>
        <position position="58"/>
    </location>
</feature>
<reference evidence="6 7" key="1">
    <citation type="submission" date="2015-10" db="EMBL/GenBank/DDBJ databases">
        <title>Mycobacterium gordonae draft genome assembly.</title>
        <authorList>
            <person name="Ustinova V."/>
            <person name="Smirnova T."/>
            <person name="Blagodatskikh K."/>
            <person name="Varlamov D."/>
            <person name="Larionova E."/>
            <person name="Chernousova L."/>
        </authorList>
    </citation>
    <scope>NUCLEOTIDE SEQUENCE [LARGE SCALE GENOMIC DNA]</scope>
    <source>
        <strain evidence="6 7">CTRI 14-8773</strain>
    </source>
</reference>
<dbReference type="Gene3D" id="3.40.50.1100">
    <property type="match status" value="2"/>
</dbReference>
<feature type="domain" description="Tryptophan synthase beta chain-like PALP" evidence="5">
    <location>
        <begin position="21"/>
        <end position="325"/>
    </location>
</feature>
<dbReference type="SUPFAM" id="SSF53686">
    <property type="entry name" value="Tryptophan synthase beta subunit-like PLP-dependent enzymes"/>
    <property type="match status" value="1"/>
</dbReference>
<evidence type="ECO:0000256" key="3">
    <source>
        <dbReference type="ARBA" id="ARBA00022898"/>
    </source>
</evidence>
<dbReference type="EMBL" id="LKTM01000223">
    <property type="protein sequence ID" value="KQH78348.1"/>
    <property type="molecule type" value="Genomic_DNA"/>
</dbReference>
<gene>
    <name evidence="6" type="ORF">AO501_03080</name>
</gene>
<sequence length="337" mass="35833">MTTYLHERFPELRRTLHRVYLGDGPTPVRPLSGLTTAGPALWIKDDGAYGNGGWGGNKVRKLEWLLPEAKRLGRQTILTFGGLGTNWGLATALYARDVGLRTALALIDQPVDEHVAAQLTRLRASGADIYLTHSKSRTVAAVPFLYARHRRPYVLPAGGSSPVGVLGYVEAALEIAAQVDKGLLPAPGSVVVAVGSGGTVAGLHLGLALAGLNTTRVIGVVVNDTLRLSHRSITALARRAARLLDKRGARLTDVTLPAERLLLLRDWLGQGYGHPTAQGTAALQLAHEKEGLELEPVYTAKAVAALLDLHTGGRIPDGPALYLHTNGPRCQAARETG</sequence>
<dbReference type="AlphaFoldDB" id="A0A0Q2XAU3"/>
<keyword evidence="3 4" id="KW-0663">Pyridoxal phosphate</keyword>
<dbReference type="PANTHER" id="PTHR43780">
    <property type="entry name" value="1-AMINOCYCLOPROPANE-1-CARBOXYLATE DEAMINASE-RELATED"/>
    <property type="match status" value="1"/>
</dbReference>
<dbReference type="OrthoDB" id="9801249at2"/>
<dbReference type="PANTHER" id="PTHR43780:SF2">
    <property type="entry name" value="1-AMINOCYCLOPROPANE-1-CARBOXYLATE DEAMINASE-RELATED"/>
    <property type="match status" value="1"/>
</dbReference>
<dbReference type="STRING" id="1778.A9W97_21790"/>
<comment type="caution">
    <text evidence="6">The sequence shown here is derived from an EMBL/GenBank/DDBJ whole genome shotgun (WGS) entry which is preliminary data.</text>
</comment>
<dbReference type="InterPro" id="IPR036052">
    <property type="entry name" value="TrpB-like_PALP_sf"/>
</dbReference>
<proteinExistence type="inferred from homology"/>
<evidence type="ECO:0000256" key="1">
    <source>
        <dbReference type="ARBA" id="ARBA00001933"/>
    </source>
</evidence>
<evidence type="ECO:0000256" key="2">
    <source>
        <dbReference type="ARBA" id="ARBA00008639"/>
    </source>
</evidence>
<dbReference type="GO" id="GO:0019148">
    <property type="term" value="F:D-cysteine desulfhydrase activity"/>
    <property type="evidence" value="ECO:0007669"/>
    <property type="project" value="TreeGrafter"/>
</dbReference>
<evidence type="ECO:0000256" key="4">
    <source>
        <dbReference type="PIRSR" id="PIRSR006278-2"/>
    </source>
</evidence>